<dbReference type="Proteomes" id="UP000177039">
    <property type="component" value="Unassembled WGS sequence"/>
</dbReference>
<gene>
    <name evidence="1" type="ORF">A3B54_00810</name>
</gene>
<dbReference type="AlphaFoldDB" id="A0A1F5H860"/>
<sequence length="188" mass="21542">MREGSLDQPASPARRKFLGLLGSAAAVVLLEGQTGFLRKSLELIRERPTKEQREGKELLASGNGEDFVHNIRVLDEGVDDKTEPVNLRNRPATQTAIGEDFSTREGVIIRKLDPGKVIKKIEKARVVWGNDPTRPRDKTEYDRWFVFEDPDHPGRIVFAWRWNFEVNNEELSKIEPVDIQHRLAKKPH</sequence>
<reference evidence="1 2" key="1">
    <citation type="journal article" date="2016" name="Nat. Commun.">
        <title>Thousands of microbial genomes shed light on interconnected biogeochemical processes in an aquifer system.</title>
        <authorList>
            <person name="Anantharaman K."/>
            <person name="Brown C.T."/>
            <person name="Hug L.A."/>
            <person name="Sharon I."/>
            <person name="Castelle C.J."/>
            <person name="Probst A.J."/>
            <person name="Thomas B.C."/>
            <person name="Singh A."/>
            <person name="Wilkins M.J."/>
            <person name="Karaoz U."/>
            <person name="Brodie E.L."/>
            <person name="Williams K.H."/>
            <person name="Hubbard S.S."/>
            <person name="Banfield J.F."/>
        </authorList>
    </citation>
    <scope>NUCLEOTIDE SEQUENCE [LARGE SCALE GENOMIC DNA]</scope>
</reference>
<evidence type="ECO:0000313" key="2">
    <source>
        <dbReference type="Proteomes" id="UP000177039"/>
    </source>
</evidence>
<organism evidence="1 2">
    <name type="scientific">Candidatus Curtissbacteria bacterium RIFCSPLOWO2_01_FULL_42_50</name>
    <dbReference type="NCBI Taxonomy" id="1797730"/>
    <lineage>
        <taxon>Bacteria</taxon>
        <taxon>Candidatus Curtissiibacteriota</taxon>
    </lineage>
</organism>
<proteinExistence type="predicted"/>
<dbReference type="EMBL" id="MFBT01000003">
    <property type="protein sequence ID" value="OGE00266.1"/>
    <property type="molecule type" value="Genomic_DNA"/>
</dbReference>
<accession>A0A1F5H860</accession>
<protein>
    <submittedName>
        <fullName evidence="1">Uncharacterized protein</fullName>
    </submittedName>
</protein>
<comment type="caution">
    <text evidence="1">The sequence shown here is derived from an EMBL/GenBank/DDBJ whole genome shotgun (WGS) entry which is preliminary data.</text>
</comment>
<evidence type="ECO:0000313" key="1">
    <source>
        <dbReference type="EMBL" id="OGE00266.1"/>
    </source>
</evidence>
<name>A0A1F5H860_9BACT</name>